<comment type="caution">
    <text evidence="3">The sequence shown here is derived from an EMBL/GenBank/DDBJ whole genome shotgun (WGS) entry which is preliminary data.</text>
</comment>
<evidence type="ECO:0000313" key="4">
    <source>
        <dbReference type="Proteomes" id="UP000558488"/>
    </source>
</evidence>
<dbReference type="Pfam" id="PF03999">
    <property type="entry name" value="MAP65_ASE1"/>
    <property type="match status" value="3"/>
</dbReference>
<evidence type="ECO:0000313" key="3">
    <source>
        <dbReference type="EMBL" id="KAF6383319.1"/>
    </source>
</evidence>
<dbReference type="PANTHER" id="PTHR19321:SF1">
    <property type="entry name" value="PROTEIN REGULATOR OF CYTOKINESIS 1"/>
    <property type="match status" value="1"/>
</dbReference>
<dbReference type="EMBL" id="JACAGB010000002">
    <property type="protein sequence ID" value="KAF6383319.1"/>
    <property type="molecule type" value="Genomic_DNA"/>
</dbReference>
<feature type="compositionally biased region" description="Basic and acidic residues" evidence="2">
    <location>
        <begin position="376"/>
        <end position="398"/>
    </location>
</feature>
<gene>
    <name evidence="3" type="ORF">mPipKuh1_014032</name>
</gene>
<reference evidence="3 4" key="1">
    <citation type="journal article" date="2020" name="Nature">
        <title>Six reference-quality genomes reveal evolution of bat adaptations.</title>
        <authorList>
            <person name="Jebb D."/>
            <person name="Huang Z."/>
            <person name="Pippel M."/>
            <person name="Hughes G.M."/>
            <person name="Lavrichenko K."/>
            <person name="Devanna P."/>
            <person name="Winkler S."/>
            <person name="Jermiin L.S."/>
            <person name="Skirmuntt E.C."/>
            <person name="Katzourakis A."/>
            <person name="Burkitt-Gray L."/>
            <person name="Ray D.A."/>
            <person name="Sullivan K.A.M."/>
            <person name="Roscito J.G."/>
            <person name="Kirilenko B.M."/>
            <person name="Davalos L.M."/>
            <person name="Corthals A.P."/>
            <person name="Power M.L."/>
            <person name="Jones G."/>
            <person name="Ransome R.D."/>
            <person name="Dechmann D.K.N."/>
            <person name="Locatelli A.G."/>
            <person name="Puechmaille S.J."/>
            <person name="Fedrigo O."/>
            <person name="Jarvis E.D."/>
            <person name="Hiller M."/>
            <person name="Vernes S.C."/>
            <person name="Myers E.W."/>
            <person name="Teeling E.C."/>
        </authorList>
    </citation>
    <scope>NUCLEOTIDE SEQUENCE [LARGE SCALE GENOMIC DNA]</scope>
    <source>
        <strain evidence="3">MPipKuh1</strain>
        <tissue evidence="3">Flight muscle</tissue>
    </source>
</reference>
<dbReference type="PANTHER" id="PTHR19321">
    <property type="entry name" value="PROTEIN REGULATOR OF CYTOKINESIS 1 PRC1-RELATED"/>
    <property type="match status" value="1"/>
</dbReference>
<proteinExistence type="predicted"/>
<dbReference type="InterPro" id="IPR007145">
    <property type="entry name" value="MAP65_Ase1_PRC1"/>
</dbReference>
<dbReference type="GO" id="GO:0008017">
    <property type="term" value="F:microtubule binding"/>
    <property type="evidence" value="ECO:0007669"/>
    <property type="project" value="InterPro"/>
</dbReference>
<organism evidence="3 4">
    <name type="scientific">Pipistrellus kuhlii</name>
    <name type="common">Kuhl's pipistrelle</name>
    <dbReference type="NCBI Taxonomy" id="59472"/>
    <lineage>
        <taxon>Eukaryota</taxon>
        <taxon>Metazoa</taxon>
        <taxon>Chordata</taxon>
        <taxon>Craniata</taxon>
        <taxon>Vertebrata</taxon>
        <taxon>Euteleostomi</taxon>
        <taxon>Mammalia</taxon>
        <taxon>Eutheria</taxon>
        <taxon>Laurasiatheria</taxon>
        <taxon>Chiroptera</taxon>
        <taxon>Yangochiroptera</taxon>
        <taxon>Vespertilionidae</taxon>
        <taxon>Pipistrellus</taxon>
    </lineage>
</organism>
<dbReference type="GO" id="GO:0051256">
    <property type="term" value="P:mitotic spindle midzone assembly"/>
    <property type="evidence" value="ECO:0007669"/>
    <property type="project" value="TreeGrafter"/>
</dbReference>
<keyword evidence="1" id="KW-0175">Coiled coil</keyword>
<feature type="coiled-coil region" evidence="1">
    <location>
        <begin position="262"/>
        <end position="338"/>
    </location>
</feature>
<dbReference type="AlphaFoldDB" id="A0A7J8AAP9"/>
<dbReference type="Gene3D" id="1.20.58.1520">
    <property type="match status" value="1"/>
</dbReference>
<name>A0A7J8AAP9_PIPKU</name>
<feature type="region of interest" description="Disordered" evidence="2">
    <location>
        <begin position="372"/>
        <end position="398"/>
    </location>
</feature>
<evidence type="ECO:0000256" key="2">
    <source>
        <dbReference type="SAM" id="MobiDB-lite"/>
    </source>
</evidence>
<protein>
    <submittedName>
        <fullName evidence="3">Uncharacterized protein</fullName>
    </submittedName>
</protein>
<sequence>MLAEEESLKVRLIKSTGNCQRELAVSCSDLHVEPFQEEGELTVLQLEKDLHTQGELRPRQEQERKPELKLLVEQDQELCEVLCTPHYDSDSVPSLEELNQFRQHLSTLRATQASWHEELINTQRQIPLRMEELDHTPDTNFEREAVCEDEMPFGQRPKFRERFANANHEEIETKPVELAKYWDRCFYSQDQRQAFAAYYGEDYTGSLLQVHDIKVVPLRNYYEIHKELLEGVQKREESWRLFFKFERKPSDPSRFTNRRGNLLKEEKQQPRLQKTLSKLEEELEAQIEMWEQKHSTSLVVHGQKSMEYVTVQWEMHQLEKEQDRQERQLKNKQQKETEMVYGALTEHPTSGVLAVLCSELHVEPFKEEGELTILQPEKDLHTQGELRPKQEQERKRELKPLVKQNQELCEVLCMSHYDSDSIPSLEELNQFR</sequence>
<accession>A0A7J8AAP9</accession>
<evidence type="ECO:0000256" key="1">
    <source>
        <dbReference type="SAM" id="Coils"/>
    </source>
</evidence>
<dbReference type="GO" id="GO:1990023">
    <property type="term" value="C:mitotic spindle midzone"/>
    <property type="evidence" value="ECO:0007669"/>
    <property type="project" value="TreeGrafter"/>
</dbReference>
<dbReference type="Proteomes" id="UP000558488">
    <property type="component" value="Unassembled WGS sequence"/>
</dbReference>
<dbReference type="GO" id="GO:0005737">
    <property type="term" value="C:cytoplasm"/>
    <property type="evidence" value="ECO:0007669"/>
    <property type="project" value="TreeGrafter"/>
</dbReference>
<keyword evidence="4" id="KW-1185">Reference proteome</keyword>